<dbReference type="AlphaFoldDB" id="A0A0L7KDS3"/>
<evidence type="ECO:0000256" key="2">
    <source>
        <dbReference type="SAM" id="MobiDB-lite"/>
    </source>
</evidence>
<reference evidence="3 4" key="1">
    <citation type="submission" date="2006-03" db="EMBL/GenBank/DDBJ databases">
        <title>Annotation of Plasmodium falciparum HB3.</title>
        <authorList>
            <consortium name="The Broad Institute Genome Sequencing Platform"/>
            <person name="Volkman S.K."/>
            <person name="Neafsey D.E."/>
            <person name="Dash A.P."/>
            <person name="Chitnis C.E."/>
            <person name="Hartl D.L."/>
            <person name="Young S.K."/>
            <person name="Zeng Q."/>
            <person name="Koehrsen M."/>
            <person name="Alvarado L."/>
            <person name="Berlin A."/>
            <person name="Borenstein D."/>
            <person name="Chapman S.B."/>
            <person name="Chen Z."/>
            <person name="Engels R."/>
            <person name="Freedman E."/>
            <person name="Gellesch M."/>
            <person name="Goldberg J."/>
            <person name="Griggs A."/>
            <person name="Gujja S."/>
            <person name="Heilman E.R."/>
            <person name="Heiman D.I."/>
            <person name="Howarth C."/>
            <person name="Jen D."/>
            <person name="Larson L."/>
            <person name="Mehta T."/>
            <person name="Neiman D."/>
            <person name="Park D."/>
            <person name="Pearson M."/>
            <person name="Roberts A."/>
            <person name="Saif S."/>
            <person name="Shea T."/>
            <person name="Shenoy N."/>
            <person name="Sisk P."/>
            <person name="Stolte C."/>
            <person name="Sykes S."/>
            <person name="Walk T."/>
            <person name="White J."/>
            <person name="Yandava C."/>
            <person name="Haas B."/>
            <person name="Henn M.R."/>
            <person name="Nusbaum C."/>
            <person name="Birren B."/>
        </authorList>
    </citation>
    <scope>NUCLEOTIDE SEQUENCE [LARGE SCALE GENOMIC DNA]</scope>
    <source>
        <strain evidence="3">HB3</strain>
    </source>
</reference>
<dbReference type="OMA" id="MPIHCIL"/>
<feature type="compositionally biased region" description="Low complexity" evidence="2">
    <location>
        <begin position="46"/>
        <end position="57"/>
    </location>
</feature>
<name>A0A0L7KDS3_PLAFX</name>
<organism evidence="3 4">
    <name type="scientific">Plasmodium falciparum (isolate HB3)</name>
    <dbReference type="NCBI Taxonomy" id="137071"/>
    <lineage>
        <taxon>Eukaryota</taxon>
        <taxon>Sar</taxon>
        <taxon>Alveolata</taxon>
        <taxon>Apicomplexa</taxon>
        <taxon>Aconoidasida</taxon>
        <taxon>Haemosporida</taxon>
        <taxon>Plasmodiidae</taxon>
        <taxon>Plasmodium</taxon>
        <taxon>Plasmodium (Laverania)</taxon>
    </lineage>
</organism>
<keyword evidence="1" id="KW-0175">Coiled coil</keyword>
<feature type="region of interest" description="Disordered" evidence="2">
    <location>
        <begin position="1"/>
        <end position="57"/>
    </location>
</feature>
<dbReference type="Proteomes" id="UP000054289">
    <property type="component" value="Unassembled WGS sequence"/>
</dbReference>
<proteinExistence type="predicted"/>
<evidence type="ECO:0000313" key="3">
    <source>
        <dbReference type="EMBL" id="KOB61039.1"/>
    </source>
</evidence>
<dbReference type="KEGG" id="pfh:PFHG_02823"/>
<protein>
    <submittedName>
        <fullName evidence="3">Uncharacterized protein</fullName>
    </submittedName>
</protein>
<feature type="coiled-coil region" evidence="1">
    <location>
        <begin position="196"/>
        <end position="223"/>
    </location>
</feature>
<evidence type="ECO:0000256" key="1">
    <source>
        <dbReference type="SAM" id="Coils"/>
    </source>
</evidence>
<feature type="compositionally biased region" description="Basic and acidic residues" evidence="2">
    <location>
        <begin position="29"/>
        <end position="45"/>
    </location>
</feature>
<dbReference type="OrthoDB" id="385061at2759"/>
<reference evidence="4" key="2">
    <citation type="submission" date="2006-03" db="EMBL/GenBank/DDBJ databases">
        <title>The genome sequence of the Plasmodium falciparum HB3.</title>
        <authorList>
            <consortium name="The Broad Institute Genome Sequencing Platform"/>
            <person name="Birren B."/>
            <person name="Lander E."/>
            <person name="Galagan J."/>
            <person name="Nusbaum C."/>
            <person name="Devon K."/>
            <person name="Henn M."/>
            <person name="Jaffe D."/>
            <person name="Butler J."/>
            <person name="Alvarez P."/>
            <person name="Gnerre S."/>
            <person name="Grabherr M."/>
            <person name="Kleber M."/>
            <person name="Mauceli E."/>
            <person name="Brockman W."/>
            <person name="MacCallum I.A."/>
            <person name="Rounsley S."/>
            <person name="Young S."/>
            <person name="LaButti K."/>
            <person name="Pushparaj V."/>
            <person name="DeCaprio D."/>
            <person name="Crawford M."/>
            <person name="Koehrsen M."/>
            <person name="Engels R."/>
            <person name="Montgomery P."/>
            <person name="Pearson M."/>
            <person name="Howarth C."/>
            <person name="Larson L."/>
            <person name="Luoma S."/>
            <person name="White J."/>
            <person name="Kodira C."/>
            <person name="Zeng Q."/>
            <person name="Oleary S."/>
            <person name="Yandava C."/>
            <person name="Alvarado L."/>
            <person name="Wirth D."/>
            <person name="Volkman S."/>
            <person name="Hartl D."/>
        </authorList>
    </citation>
    <scope>NUCLEOTIDE SEQUENCE [LARGE SCALE GENOMIC DNA]</scope>
</reference>
<dbReference type="EMBL" id="CH671985">
    <property type="protein sequence ID" value="KOB61039.1"/>
    <property type="molecule type" value="Genomic_DNA"/>
</dbReference>
<gene>
    <name evidence="3" type="ORF">PFHG_02823</name>
</gene>
<feature type="compositionally biased region" description="Low complexity" evidence="2">
    <location>
        <begin position="254"/>
        <end position="266"/>
    </location>
</feature>
<feature type="compositionally biased region" description="Basic and acidic residues" evidence="2">
    <location>
        <begin position="233"/>
        <end position="244"/>
    </location>
</feature>
<feature type="region of interest" description="Disordered" evidence="2">
    <location>
        <begin position="233"/>
        <end position="270"/>
    </location>
</feature>
<feature type="compositionally biased region" description="Acidic residues" evidence="2">
    <location>
        <begin position="1"/>
        <end position="10"/>
    </location>
</feature>
<sequence length="407" mass="48618">MYNNEDDSVEENPGNLPSYEDDFLFNTTGKDHEEEVKGKEKKRGDNNNNNNKNYDNNYDYKYDDIYDIITNSIKESEMKNEMKISDININNDNTSTLVINYRKKKRTKLNDSSYYSLKLPKFIDVCLDIKKKKNNNINDAKVNEDDINKNNHIYLTGKEEKNNFNKYFFDEDDHITLLNKKKNGSIVQWIFDNHLYEQMKYQKKEKEKEKEKKKKKKKNITDIINVNNNIDTYEKMEEPKKDSLHLSSTKQKLNNNTNNNNNNNNNYYYVDEEDSNDEDIFHVKDLLDKYDIEYLSDSDYITTSSNESDDEKNILLKNLEHLETNSFIVEYDNGQHFFFINDKTYMLEQDKEINYLIECTDENIMPIHAKLKNKFYIKSLTKEDKVHPSDLKLQKSHVFYSLNNHKI</sequence>
<accession>A0A0L7KDS3</accession>
<evidence type="ECO:0000313" key="4">
    <source>
        <dbReference type="Proteomes" id="UP000054289"/>
    </source>
</evidence>